<dbReference type="AlphaFoldDB" id="A0A1H9GSW5"/>
<reference evidence="2" key="1">
    <citation type="submission" date="2016-10" db="EMBL/GenBank/DDBJ databases">
        <authorList>
            <person name="Varghese N."/>
            <person name="Submissions S."/>
        </authorList>
    </citation>
    <scope>NUCLEOTIDE SEQUENCE [LARGE SCALE GENOMIC DNA]</scope>
    <source>
        <strain evidence="2">DSM 44437</strain>
    </source>
</reference>
<evidence type="ECO:0000313" key="2">
    <source>
        <dbReference type="Proteomes" id="UP000199503"/>
    </source>
</evidence>
<sequence length="261" mass="27604">MECKGSHGKAVAQHEQLAKASSQVHAVVVGGGDGSAAPPPSLMMATALAGSGGIEMLILDPDGDGVLAVPGERALSLNGPIEELHDFAGIPVKASDGSDDTRPGFYIPPERSEWFSRVLARTSAASLLTFVGDRKSARELLTPRQQTRVGSEYALPGTDTVFDTGVVLGGMRFIGTDHVFRFGSRRMEAFSGVLVGLRQLLAEKDFQGYQSALPSVQAVWADRRQEAEAEWGGVIAMDTDGAVLGLRPMGVGQELEYTGPH</sequence>
<accession>A0A1H9GSW5</accession>
<protein>
    <submittedName>
        <fullName evidence="1">Uncharacterized protein</fullName>
    </submittedName>
</protein>
<organism evidence="1 2">
    <name type="scientific">Lentzea albida</name>
    <dbReference type="NCBI Taxonomy" id="65499"/>
    <lineage>
        <taxon>Bacteria</taxon>
        <taxon>Bacillati</taxon>
        <taxon>Actinomycetota</taxon>
        <taxon>Actinomycetes</taxon>
        <taxon>Pseudonocardiales</taxon>
        <taxon>Pseudonocardiaceae</taxon>
        <taxon>Lentzea</taxon>
    </lineage>
</organism>
<gene>
    <name evidence="1" type="ORF">SAMN04488000_103258</name>
</gene>
<name>A0A1H9GSW5_9PSEU</name>
<keyword evidence="2" id="KW-1185">Reference proteome</keyword>
<proteinExistence type="predicted"/>
<dbReference type="EMBL" id="FOFV01000003">
    <property type="protein sequence ID" value="SEQ53089.1"/>
    <property type="molecule type" value="Genomic_DNA"/>
</dbReference>
<dbReference type="Proteomes" id="UP000199503">
    <property type="component" value="Unassembled WGS sequence"/>
</dbReference>
<evidence type="ECO:0000313" key="1">
    <source>
        <dbReference type="EMBL" id="SEQ53089.1"/>
    </source>
</evidence>